<dbReference type="EMBL" id="JABVCQ010000028">
    <property type="protein sequence ID" value="MBB1126875.1"/>
    <property type="molecule type" value="Genomic_DNA"/>
</dbReference>
<feature type="region of interest" description="Disordered" evidence="1">
    <location>
        <begin position="138"/>
        <end position="179"/>
    </location>
</feature>
<protein>
    <recommendedName>
        <fullName evidence="5">Lipoprotein</fullName>
    </recommendedName>
</protein>
<gene>
    <name evidence="3" type="ORF">HUK38_11645</name>
</gene>
<dbReference type="Proteomes" id="UP000548632">
    <property type="component" value="Unassembled WGS sequence"/>
</dbReference>
<name>A0A839HD49_9GAMM</name>
<organism evidence="3 4">
    <name type="scientific">Thiospirillum jenense</name>
    <dbReference type="NCBI Taxonomy" id="1653858"/>
    <lineage>
        <taxon>Bacteria</taxon>
        <taxon>Pseudomonadati</taxon>
        <taxon>Pseudomonadota</taxon>
        <taxon>Gammaproteobacteria</taxon>
        <taxon>Chromatiales</taxon>
        <taxon>Chromatiaceae</taxon>
        <taxon>Thiospirillum</taxon>
    </lineage>
</organism>
<keyword evidence="4" id="KW-1185">Reference proteome</keyword>
<evidence type="ECO:0000313" key="4">
    <source>
        <dbReference type="Proteomes" id="UP000548632"/>
    </source>
</evidence>
<evidence type="ECO:0000313" key="3">
    <source>
        <dbReference type="EMBL" id="MBB1126875.1"/>
    </source>
</evidence>
<evidence type="ECO:0000256" key="1">
    <source>
        <dbReference type="SAM" id="MobiDB-lite"/>
    </source>
</evidence>
<accession>A0A839HD49</accession>
<proteinExistence type="predicted"/>
<evidence type="ECO:0008006" key="5">
    <source>
        <dbReference type="Google" id="ProtNLM"/>
    </source>
</evidence>
<dbReference type="PROSITE" id="PS51257">
    <property type="entry name" value="PROKAR_LIPOPROTEIN"/>
    <property type="match status" value="1"/>
</dbReference>
<feature type="compositionally biased region" description="Low complexity" evidence="1">
    <location>
        <begin position="153"/>
        <end position="174"/>
    </location>
</feature>
<feature type="signal peptide" evidence="2">
    <location>
        <begin position="1"/>
        <end position="22"/>
    </location>
</feature>
<dbReference type="RefSeq" id="WP_182584501.1">
    <property type="nucleotide sequence ID" value="NZ_JABVCQ010000028.1"/>
</dbReference>
<keyword evidence="2" id="KW-0732">Signal</keyword>
<evidence type="ECO:0000256" key="2">
    <source>
        <dbReference type="SAM" id="SignalP"/>
    </source>
</evidence>
<dbReference type="AlphaFoldDB" id="A0A839HD49"/>
<reference evidence="3 4" key="1">
    <citation type="journal article" date="2020" name="Arch. Microbiol.">
        <title>The genome sequence of the giant phototrophic gammaproteobacterium Thiospirillum jenense gives insight into its physiological properties and phylogenetic relationships.</title>
        <authorList>
            <person name="Imhoff J.F."/>
            <person name="Meyer T.E."/>
            <person name="Kyndt J.A."/>
        </authorList>
    </citation>
    <scope>NUCLEOTIDE SEQUENCE [LARGE SCALE GENOMIC DNA]</scope>
    <source>
        <strain evidence="3 4">DSM 216</strain>
    </source>
</reference>
<sequence>MFFLNTKSITSLFVMLALVGCATQQMSIAQHGEFENLEADLCKSIAIKTQSDLIIIDMYTKFCSNKPSHTNPDCSKMMNQIEIFVNNNGLKPYNNCIKKGFPILEKTKIKELDDIVKDLHATLPTILRKIATTEENLVKSKQPTKTPPENVATSQLSSKETTSSSPTTSYLKSTVSSKKTIPQIENDSGIYIGPRGGIYHYSASGRKVYNSSKRRH</sequence>
<comment type="caution">
    <text evidence="3">The sequence shown here is derived from an EMBL/GenBank/DDBJ whole genome shotgun (WGS) entry which is preliminary data.</text>
</comment>
<feature type="chain" id="PRO_5032983687" description="Lipoprotein" evidence="2">
    <location>
        <begin position="23"/>
        <end position="216"/>
    </location>
</feature>